<dbReference type="Pfam" id="PF16044">
    <property type="entry name" value="DUF4796_C"/>
    <property type="match status" value="1"/>
</dbReference>
<feature type="domain" description="MKRN2 opposite strand protein-like C-terminal" evidence="1">
    <location>
        <begin position="42"/>
        <end position="187"/>
    </location>
</feature>
<dbReference type="PANTHER" id="PTHR33963:SF2">
    <property type="entry name" value="MKRN2 OPPOSITE STRAND PROTEIN"/>
    <property type="match status" value="1"/>
</dbReference>
<dbReference type="WBParaSite" id="sdigi.contig353.g7687.t1">
    <property type="protein sequence ID" value="sdigi.contig353.g7687.t1"/>
    <property type="gene ID" value="sdigi.contig353.g7687"/>
</dbReference>
<evidence type="ECO:0000259" key="1">
    <source>
        <dbReference type="Pfam" id="PF16044"/>
    </source>
</evidence>
<dbReference type="AlphaFoldDB" id="A0A915PY88"/>
<evidence type="ECO:0000313" key="2">
    <source>
        <dbReference type="Proteomes" id="UP000887581"/>
    </source>
</evidence>
<keyword evidence="2" id="KW-1185">Reference proteome</keyword>
<dbReference type="InterPro" id="IPR053921">
    <property type="entry name" value="MKRN2OS-like_C"/>
</dbReference>
<organism evidence="2 3">
    <name type="scientific">Setaria digitata</name>
    <dbReference type="NCBI Taxonomy" id="48799"/>
    <lineage>
        <taxon>Eukaryota</taxon>
        <taxon>Metazoa</taxon>
        <taxon>Ecdysozoa</taxon>
        <taxon>Nematoda</taxon>
        <taxon>Chromadorea</taxon>
        <taxon>Rhabditida</taxon>
        <taxon>Spirurina</taxon>
        <taxon>Spiruromorpha</taxon>
        <taxon>Filarioidea</taxon>
        <taxon>Setariidae</taxon>
        <taxon>Setaria</taxon>
    </lineage>
</organism>
<dbReference type="Proteomes" id="UP000887581">
    <property type="component" value="Unplaced"/>
</dbReference>
<dbReference type="InterPro" id="IPR032016">
    <property type="entry name" value="MKRN2OS-like"/>
</dbReference>
<protein>
    <recommendedName>
        <fullName evidence="1">MKRN2 opposite strand protein-like C-terminal domain-containing protein</fullName>
    </recommendedName>
</protein>
<evidence type="ECO:0000313" key="3">
    <source>
        <dbReference type="WBParaSite" id="sdigi.contig353.g7687.t1"/>
    </source>
</evidence>
<dbReference type="PANTHER" id="PTHR33963">
    <property type="entry name" value="MKRN2 OPPOSITE STRAND PROTEIN"/>
    <property type="match status" value="1"/>
</dbReference>
<accession>A0A915PY88</accession>
<proteinExistence type="predicted"/>
<name>A0A915PY88_9BILA</name>
<reference evidence="3" key="1">
    <citation type="submission" date="2022-11" db="UniProtKB">
        <authorList>
            <consortium name="WormBaseParasite"/>
        </authorList>
    </citation>
    <scope>IDENTIFICATION</scope>
</reference>
<sequence>MKPLILIHNVCGWCSITKSFIARRKLCPKCGTQITDNTSVCVFLPDPFISPTAGCCSILLKPSVNSFSKYKLGDDLHIGLSNSKGFVFSYTNNGIVVESHWNDCLCIYRFSDSKTCDIRMKMFVKKYHSRFTHKHYDKKNWNCYDFVVEFLLDAGVLQRTSHVKDQFVAEHVCKPLQRVLRYYSLLDRLSRSQANFLTLS</sequence>